<reference evidence="1 2" key="1">
    <citation type="journal article" date="2015" name="Appl. Microbiol. Biotechnol.">
        <title>The consequence of an additional NADH dehydrogenase paralog on the growth of Gluconobacter oxydans DSM3504.</title>
        <authorList>
            <person name="Kostner D."/>
            <person name="Luchterhand B."/>
            <person name="Junker A."/>
            <person name="Volland S."/>
            <person name="Daniel R."/>
            <person name="Buchs J."/>
            <person name="Liebl W."/>
            <person name="Ehrenreich A."/>
        </authorList>
    </citation>
    <scope>NUCLEOTIDE SEQUENCE [LARGE SCALE GENOMIC DNA]</scope>
    <source>
        <strain evidence="1">DSM 3504</strain>
    </source>
</reference>
<dbReference type="RefSeq" id="WP_041112361.1">
    <property type="nucleotide sequence ID" value="NZ_CP004373.1"/>
</dbReference>
<evidence type="ECO:0000313" key="2">
    <source>
        <dbReference type="Proteomes" id="UP000031656"/>
    </source>
</evidence>
<dbReference type="Gene3D" id="2.40.50.230">
    <property type="entry name" value="Gp5 N-terminal domain"/>
    <property type="match status" value="1"/>
</dbReference>
<organism evidence="1 2">
    <name type="scientific">Gluconobacter oxydans DSM 3504</name>
    <dbReference type="NCBI Taxonomy" id="1288313"/>
    <lineage>
        <taxon>Bacteria</taxon>
        <taxon>Pseudomonadati</taxon>
        <taxon>Pseudomonadota</taxon>
        <taxon>Alphaproteobacteria</taxon>
        <taxon>Acetobacterales</taxon>
        <taxon>Acetobacteraceae</taxon>
        <taxon>Gluconobacter</taxon>
    </lineage>
</organism>
<dbReference type="EMBL" id="CP004373">
    <property type="protein sequence ID" value="AHK72190.1"/>
    <property type="molecule type" value="Genomic_DNA"/>
</dbReference>
<name>A0A067Z827_GLUOY</name>
<dbReference type="AlphaFoldDB" id="A0A067Z827"/>
<accession>A0A067Z827</accession>
<dbReference type="HOGENOM" id="CLU_096035_1_0_5"/>
<dbReference type="InterPro" id="IPR044033">
    <property type="entry name" value="GpV-like_apex"/>
</dbReference>
<dbReference type="InterPro" id="IPR037026">
    <property type="entry name" value="Vgr_OB-fold_dom_sf"/>
</dbReference>
<evidence type="ECO:0000313" key="1">
    <source>
        <dbReference type="EMBL" id="AHK72190.1"/>
    </source>
</evidence>
<dbReference type="Proteomes" id="UP000031656">
    <property type="component" value="Chromosome"/>
</dbReference>
<gene>
    <name evidence="1" type="ORF">GLS_c23190</name>
</gene>
<protein>
    <submittedName>
        <fullName evidence="1">Uncharacterized protein</fullName>
    </submittedName>
</protein>
<proteinExistence type="predicted"/>
<dbReference type="KEGG" id="goy:GLS_c23190"/>
<dbReference type="GeneID" id="56906545"/>
<dbReference type="Pfam" id="PF18946">
    <property type="entry name" value="Apex"/>
    <property type="match status" value="1"/>
</dbReference>
<sequence length="212" mass="21473">MSGSSSSFVGITQGNTNSSAIDAAVRRNLSDLGTDVLVQVSAVHAGNGIVGTVDVTPMVHQQTSDGTAVPHGTIYGVPYLRIQGGACAVIVDPVAGDIGYIIISGRDQSNVVATRAPALPGSFRQHSMADCVYVGGFLNDAPAHYVQITTDGVRIVTTGKVTVQASEMDVNCNLKVLGAITATGDVQAGSVSLESHVHGGVQSGGSKTGAPE</sequence>